<accession>A0ABN1IYQ8</accession>
<reference evidence="1 2" key="1">
    <citation type="journal article" date="2019" name="Int. J. Syst. Evol. Microbiol.">
        <title>The Global Catalogue of Microorganisms (GCM) 10K type strain sequencing project: providing services to taxonomists for standard genome sequencing and annotation.</title>
        <authorList>
            <consortium name="The Broad Institute Genomics Platform"/>
            <consortium name="The Broad Institute Genome Sequencing Center for Infectious Disease"/>
            <person name="Wu L."/>
            <person name="Ma J."/>
        </authorList>
    </citation>
    <scope>NUCLEOTIDE SEQUENCE [LARGE SCALE GENOMIC DNA]</scope>
    <source>
        <strain evidence="1 2">JCM 1405</strain>
    </source>
</reference>
<dbReference type="InterPro" id="IPR046118">
    <property type="entry name" value="DUF6115"/>
</dbReference>
<organism evidence="1 2">
    <name type="scientific">Clostridium malenominatum</name>
    <dbReference type="NCBI Taxonomy" id="1539"/>
    <lineage>
        <taxon>Bacteria</taxon>
        <taxon>Bacillati</taxon>
        <taxon>Bacillota</taxon>
        <taxon>Clostridia</taxon>
        <taxon>Eubacteriales</taxon>
        <taxon>Clostridiaceae</taxon>
        <taxon>Clostridium</taxon>
    </lineage>
</organism>
<comment type="caution">
    <text evidence="1">The sequence shown here is derived from an EMBL/GenBank/DDBJ whole genome shotgun (WGS) entry which is preliminary data.</text>
</comment>
<dbReference type="Proteomes" id="UP001500339">
    <property type="component" value="Unassembled WGS sequence"/>
</dbReference>
<dbReference type="Pfam" id="PF19610">
    <property type="entry name" value="DUF6115"/>
    <property type="match status" value="1"/>
</dbReference>
<gene>
    <name evidence="1" type="ORF">GCM10008905_17500</name>
</gene>
<sequence length="132" mass="15337">MTIILLIFGFLLIGINVIALKKDSRSFTKIVNDEKESVNSTREIEDAIFNLQMELEEIKLIINENIKKEVIPEEKPREIVHNEVYDKSEKKNNVKIDEVRELLDKGMTLEDIAQKLQIGKGELLLIKELYLK</sequence>
<protein>
    <submittedName>
        <fullName evidence="1">Uncharacterized protein</fullName>
    </submittedName>
</protein>
<keyword evidence="2" id="KW-1185">Reference proteome</keyword>
<evidence type="ECO:0000313" key="1">
    <source>
        <dbReference type="EMBL" id="GAA0724084.1"/>
    </source>
</evidence>
<dbReference type="EMBL" id="BAAACF010000001">
    <property type="protein sequence ID" value="GAA0724084.1"/>
    <property type="molecule type" value="Genomic_DNA"/>
</dbReference>
<evidence type="ECO:0000313" key="2">
    <source>
        <dbReference type="Proteomes" id="UP001500339"/>
    </source>
</evidence>
<name>A0ABN1IYQ8_9CLOT</name>
<dbReference type="RefSeq" id="WP_343768893.1">
    <property type="nucleotide sequence ID" value="NZ_BAAACF010000001.1"/>
</dbReference>
<proteinExistence type="predicted"/>